<name>A0A554LTQ6_9BACT</name>
<evidence type="ECO:0000313" key="2">
    <source>
        <dbReference type="EMBL" id="TSC96236.1"/>
    </source>
</evidence>
<evidence type="ECO:0000313" key="3">
    <source>
        <dbReference type="Proteomes" id="UP000318711"/>
    </source>
</evidence>
<organism evidence="2 3">
    <name type="scientific">Candidatus Berkelbacteria bacterium Licking1014_2</name>
    <dbReference type="NCBI Taxonomy" id="2017146"/>
    <lineage>
        <taxon>Bacteria</taxon>
        <taxon>Candidatus Berkelbacteria</taxon>
    </lineage>
</organism>
<dbReference type="Pfam" id="PF13196">
    <property type="entry name" value="DUF4012"/>
    <property type="match status" value="1"/>
</dbReference>
<dbReference type="Proteomes" id="UP000318711">
    <property type="component" value="Unassembled WGS sequence"/>
</dbReference>
<proteinExistence type="predicted"/>
<gene>
    <name evidence="2" type="ORF">CEN88_386</name>
</gene>
<accession>A0A554LTQ6</accession>
<protein>
    <recommendedName>
        <fullName evidence="4">DUF4012 domain-containing protein</fullName>
    </recommendedName>
</protein>
<feature type="transmembrane region" description="Helical" evidence="1">
    <location>
        <begin position="35"/>
        <end position="56"/>
    </location>
</feature>
<dbReference type="EMBL" id="VMGL01000045">
    <property type="protein sequence ID" value="TSC96236.1"/>
    <property type="molecule type" value="Genomic_DNA"/>
</dbReference>
<sequence length="454" mass="51696">MKILDGITKTEQNPFFSEKISRSPKKKKKISSRPFWRLGKIVLGVGLAIGLILTIIKPSTLAKNAGKILDLNGDYLVMIQNNSELRPSGGFLGTFAIVTLKNGLVKELKIDTNIYKRDRDYIHKVCHLPPEPMRQITDCWAMRDANFSPDFRASAEKVIWFYQEEGGAALDGAVAIDTTFFSELLKLTGSIDLPQYGLKVNEQNFLTTVQYEVEQGYFTDEKNKQENEPKTILKDMIVPVWQKSQGLSKWQLSKFVYRQLKEKHLLLFSLNSKQQGLIEKYNFGGAIYDNSTSDYFYLNSANIGGGKSSLNVKETVDYKVKEDNGQLIARWRLTRTHVGDGYWPDNTNKEWQRLLTPKGAELQTVTIDGQDKKAETGISEESRKAVFSWWSTVSPGKTTVIELIYQLPDTVDKNNYQLLVQKQPGRVDDELTAVWQDKLLFQGQLKTDLLDLKK</sequence>
<evidence type="ECO:0008006" key="4">
    <source>
        <dbReference type="Google" id="ProtNLM"/>
    </source>
</evidence>
<dbReference type="InterPro" id="IPR025101">
    <property type="entry name" value="DUF4012"/>
</dbReference>
<evidence type="ECO:0000256" key="1">
    <source>
        <dbReference type="SAM" id="Phobius"/>
    </source>
</evidence>
<keyword evidence="1" id="KW-0812">Transmembrane</keyword>
<keyword evidence="1" id="KW-1133">Transmembrane helix</keyword>
<reference evidence="2 3" key="1">
    <citation type="submission" date="2017-07" db="EMBL/GenBank/DDBJ databases">
        <title>Mechanisms for carbon and nitrogen cycling indicate functional differentiation within the Candidate Phyla Radiation.</title>
        <authorList>
            <person name="Danczak R.E."/>
            <person name="Johnston M.D."/>
            <person name="Kenah C."/>
            <person name="Slattery M."/>
            <person name="Wrighton K.C."/>
            <person name="Wilkins M.J."/>
        </authorList>
    </citation>
    <scope>NUCLEOTIDE SEQUENCE [LARGE SCALE GENOMIC DNA]</scope>
    <source>
        <strain evidence="2">Licking1014_2</strain>
    </source>
</reference>
<keyword evidence="1" id="KW-0472">Membrane</keyword>
<dbReference type="AlphaFoldDB" id="A0A554LTQ6"/>
<comment type="caution">
    <text evidence="2">The sequence shown here is derived from an EMBL/GenBank/DDBJ whole genome shotgun (WGS) entry which is preliminary data.</text>
</comment>